<sequence length="512" mass="57528">MDASFLLSGAACAVLLALLYHRFSRTRLPYPPGPPGKLLTGNWHQLPQVQPWLAYTSWATQYGPLVHMRILNQHMLILNTLPPVLDLLDARSALYSDRPFSTMYHALVGRAMAVFSISSLHPRFRRYRRLLHTGLSPRATSGYASLIEAEARTLGAGLRDRPRDVAAHVRRNAGAVIMKLTYGWTVQGDEDYFVKLIEEAFVVGKKANAMGAWMVDAVPAMRHIPDWFPGAYFKRRAHEFREFLSLTDSAPFEWAKTQLATEKYTESFTSRHLRPEDGHSVDAEEEDAIKWCSAALYVGGADTTVSALTSFFYAMSLYPDVQKRAQAELDALLSSEHRLPRVADLPYLPHTQAIVKEVLRWAPVAPLGLPHCLTDNDTYMDYSIPKGTVVFANIWAIMHDPERYPDPFRFDPERFIPDPSKSAISEQPDPRKFAFGFGRRICPGAHFAETSLQLNIATILTLFDISKPTDDEGREIESEVEWSTGVTTHILNLACDVKLRSPEAAALLAQDD</sequence>
<proteinExistence type="predicted"/>
<evidence type="ECO:0000313" key="1">
    <source>
        <dbReference type="EMBL" id="KAI0047901.1"/>
    </source>
</evidence>
<accession>A0ACB8RVS6</accession>
<dbReference type="Proteomes" id="UP000814033">
    <property type="component" value="Unassembled WGS sequence"/>
</dbReference>
<dbReference type="EMBL" id="MU275895">
    <property type="protein sequence ID" value="KAI0047901.1"/>
    <property type="molecule type" value="Genomic_DNA"/>
</dbReference>
<keyword evidence="2" id="KW-1185">Reference proteome</keyword>
<protein>
    <submittedName>
        <fullName evidence="1">Cytochrome P450</fullName>
    </submittedName>
</protein>
<organism evidence="1 2">
    <name type="scientific">Auriscalpium vulgare</name>
    <dbReference type="NCBI Taxonomy" id="40419"/>
    <lineage>
        <taxon>Eukaryota</taxon>
        <taxon>Fungi</taxon>
        <taxon>Dikarya</taxon>
        <taxon>Basidiomycota</taxon>
        <taxon>Agaricomycotina</taxon>
        <taxon>Agaricomycetes</taxon>
        <taxon>Russulales</taxon>
        <taxon>Auriscalpiaceae</taxon>
        <taxon>Auriscalpium</taxon>
    </lineage>
</organism>
<name>A0ACB8RVS6_9AGAM</name>
<reference evidence="1" key="1">
    <citation type="submission" date="2021-02" db="EMBL/GenBank/DDBJ databases">
        <authorList>
            <consortium name="DOE Joint Genome Institute"/>
            <person name="Ahrendt S."/>
            <person name="Looney B.P."/>
            <person name="Miyauchi S."/>
            <person name="Morin E."/>
            <person name="Drula E."/>
            <person name="Courty P.E."/>
            <person name="Chicoki N."/>
            <person name="Fauchery L."/>
            <person name="Kohler A."/>
            <person name="Kuo A."/>
            <person name="Labutti K."/>
            <person name="Pangilinan J."/>
            <person name="Lipzen A."/>
            <person name="Riley R."/>
            <person name="Andreopoulos W."/>
            <person name="He G."/>
            <person name="Johnson J."/>
            <person name="Barry K.W."/>
            <person name="Grigoriev I.V."/>
            <person name="Nagy L."/>
            <person name="Hibbett D."/>
            <person name="Henrissat B."/>
            <person name="Matheny P.B."/>
            <person name="Labbe J."/>
            <person name="Martin F."/>
        </authorList>
    </citation>
    <scope>NUCLEOTIDE SEQUENCE</scope>
    <source>
        <strain evidence="1">FP105234-sp</strain>
    </source>
</reference>
<gene>
    <name evidence="1" type="ORF">FA95DRAFT_1605663</name>
</gene>
<comment type="caution">
    <text evidence="1">The sequence shown here is derived from an EMBL/GenBank/DDBJ whole genome shotgun (WGS) entry which is preliminary data.</text>
</comment>
<reference evidence="1" key="2">
    <citation type="journal article" date="2022" name="New Phytol.">
        <title>Evolutionary transition to the ectomycorrhizal habit in the genomes of a hyperdiverse lineage of mushroom-forming fungi.</title>
        <authorList>
            <person name="Looney B."/>
            <person name="Miyauchi S."/>
            <person name="Morin E."/>
            <person name="Drula E."/>
            <person name="Courty P.E."/>
            <person name="Kohler A."/>
            <person name="Kuo A."/>
            <person name="LaButti K."/>
            <person name="Pangilinan J."/>
            <person name="Lipzen A."/>
            <person name="Riley R."/>
            <person name="Andreopoulos W."/>
            <person name="He G."/>
            <person name="Johnson J."/>
            <person name="Nolan M."/>
            <person name="Tritt A."/>
            <person name="Barry K.W."/>
            <person name="Grigoriev I.V."/>
            <person name="Nagy L.G."/>
            <person name="Hibbett D."/>
            <person name="Henrissat B."/>
            <person name="Matheny P.B."/>
            <person name="Labbe J."/>
            <person name="Martin F.M."/>
        </authorList>
    </citation>
    <scope>NUCLEOTIDE SEQUENCE</scope>
    <source>
        <strain evidence="1">FP105234-sp</strain>
    </source>
</reference>
<evidence type="ECO:0000313" key="2">
    <source>
        <dbReference type="Proteomes" id="UP000814033"/>
    </source>
</evidence>